<dbReference type="STRING" id="1220578.FPE01S_01_03700"/>
<dbReference type="InterPro" id="IPR031712">
    <property type="entry name" value="DUF5077"/>
</dbReference>
<feature type="region of interest" description="Disordered" evidence="1">
    <location>
        <begin position="109"/>
        <end position="138"/>
    </location>
</feature>
<evidence type="ECO:0000313" key="4">
    <source>
        <dbReference type="Proteomes" id="UP000033121"/>
    </source>
</evidence>
<gene>
    <name evidence="3" type="ORF">FPE01S_01_03700</name>
</gene>
<keyword evidence="4" id="KW-1185">Reference proteome</keyword>
<proteinExistence type="predicted"/>
<name>A0A0E9MV30_9BACT</name>
<protein>
    <recommendedName>
        <fullName evidence="2">DUF5077 domain-containing protein</fullName>
    </recommendedName>
</protein>
<comment type="caution">
    <text evidence="3">The sequence shown here is derived from an EMBL/GenBank/DDBJ whole genome shotgun (WGS) entry which is preliminary data.</text>
</comment>
<feature type="compositionally biased region" description="Basic and acidic residues" evidence="1">
    <location>
        <begin position="110"/>
        <end position="121"/>
    </location>
</feature>
<evidence type="ECO:0000256" key="1">
    <source>
        <dbReference type="SAM" id="MobiDB-lite"/>
    </source>
</evidence>
<organism evidence="3 4">
    <name type="scientific">Flavihumibacter petaseus NBRC 106054</name>
    <dbReference type="NCBI Taxonomy" id="1220578"/>
    <lineage>
        <taxon>Bacteria</taxon>
        <taxon>Pseudomonadati</taxon>
        <taxon>Bacteroidota</taxon>
        <taxon>Chitinophagia</taxon>
        <taxon>Chitinophagales</taxon>
        <taxon>Chitinophagaceae</taxon>
        <taxon>Flavihumibacter</taxon>
    </lineage>
</organism>
<dbReference type="EMBL" id="BBWV01000001">
    <property type="protein sequence ID" value="GAO41358.1"/>
    <property type="molecule type" value="Genomic_DNA"/>
</dbReference>
<accession>A0A0E9MV30</accession>
<dbReference type="Pfam" id="PF16871">
    <property type="entry name" value="DUF5077"/>
    <property type="match status" value="1"/>
</dbReference>
<dbReference type="InterPro" id="IPR021862">
    <property type="entry name" value="DUF3472"/>
</dbReference>
<evidence type="ECO:0000259" key="2">
    <source>
        <dbReference type="Pfam" id="PF16871"/>
    </source>
</evidence>
<dbReference type="Pfam" id="PF11958">
    <property type="entry name" value="DUF3472"/>
    <property type="match status" value="1"/>
</dbReference>
<sequence length="445" mass="49114">MVLSLFATGQEKSNVIEVPFAGNSWAAQPAGWETWFRTSRAGNVVVYIKGDGKGGKWTFSLNDEKKSVMLPAGDTGFVKVGEWQLADSGYHALFAGALQTRSVYAYGRANSKEHKKPDAKQTGKQGEGQDEEDEEAAAAAKLSESGIKAYRLEGDALSGENNYVKNNEGNYFYWGRRGPSVHLNYMLPKDFAAEWFYNEVTVPEGEDQVGSYFMANGFGEGYFGMQVNSPTERRVLFSVWSPFHTDDPKLIPDSQKIRMLGKGKDVYTGEFGNEGSGGQSFLRFPWKAGRTYGFLLRGVPNGKGMTTYTAWFRDPEAGGAAVNDGWRMIASFQRPGTNTWLTRLHSFLENFIPETGTLSRQVFFGNQWAADASGKWVQLTSAKFTADNTARIGYRKDYAGGSDGKRFYLKNDGFFDHFTPIGSTFQRAAVGSAPAINLKSLPTGN</sequence>
<dbReference type="Proteomes" id="UP000033121">
    <property type="component" value="Unassembled WGS sequence"/>
</dbReference>
<reference evidence="3 4" key="1">
    <citation type="submission" date="2015-04" db="EMBL/GenBank/DDBJ databases">
        <title>Whole genome shotgun sequence of Flavihumibacter petaseus NBRC 106054.</title>
        <authorList>
            <person name="Miyazawa S."/>
            <person name="Hosoyama A."/>
            <person name="Hashimoto M."/>
            <person name="Noguchi M."/>
            <person name="Tsuchikane K."/>
            <person name="Ohji S."/>
            <person name="Yamazoe A."/>
            <person name="Ichikawa N."/>
            <person name="Kimura A."/>
            <person name="Fujita N."/>
        </authorList>
    </citation>
    <scope>NUCLEOTIDE SEQUENCE [LARGE SCALE GENOMIC DNA]</scope>
    <source>
        <strain evidence="3 4">NBRC 106054</strain>
    </source>
</reference>
<feature type="domain" description="DUF5077" evidence="2">
    <location>
        <begin position="24"/>
        <end position="93"/>
    </location>
</feature>
<dbReference type="AlphaFoldDB" id="A0A0E9MV30"/>
<evidence type="ECO:0000313" key="3">
    <source>
        <dbReference type="EMBL" id="GAO41358.1"/>
    </source>
</evidence>